<keyword evidence="11" id="KW-1185">Reference proteome</keyword>
<keyword evidence="4 8" id="KW-0812">Transmembrane</keyword>
<dbReference type="RefSeq" id="WP_344424872.1">
    <property type="nucleotide sequence ID" value="NZ_BAAANN010000023.1"/>
</dbReference>
<comment type="similarity">
    <text evidence="2">Belongs to the peptidase S54 family.</text>
</comment>
<gene>
    <name evidence="10" type="ORF">GCM10009754_54170</name>
</gene>
<organism evidence="10 11">
    <name type="scientific">Amycolatopsis minnesotensis</name>
    <dbReference type="NCBI Taxonomy" id="337894"/>
    <lineage>
        <taxon>Bacteria</taxon>
        <taxon>Bacillati</taxon>
        <taxon>Actinomycetota</taxon>
        <taxon>Actinomycetes</taxon>
        <taxon>Pseudonocardiales</taxon>
        <taxon>Pseudonocardiaceae</taxon>
        <taxon>Amycolatopsis</taxon>
    </lineage>
</organism>
<feature type="transmembrane region" description="Helical" evidence="8">
    <location>
        <begin position="154"/>
        <end position="176"/>
    </location>
</feature>
<keyword evidence="5" id="KW-0378">Hydrolase</keyword>
<dbReference type="GO" id="GO:0006508">
    <property type="term" value="P:proteolysis"/>
    <property type="evidence" value="ECO:0007669"/>
    <property type="project" value="UniProtKB-KW"/>
</dbReference>
<evidence type="ECO:0000259" key="9">
    <source>
        <dbReference type="Pfam" id="PF01694"/>
    </source>
</evidence>
<comment type="caution">
    <text evidence="10">The sequence shown here is derived from an EMBL/GenBank/DDBJ whole genome shotgun (WGS) entry which is preliminary data.</text>
</comment>
<evidence type="ECO:0000256" key="1">
    <source>
        <dbReference type="ARBA" id="ARBA00004141"/>
    </source>
</evidence>
<keyword evidence="7 8" id="KW-0472">Membrane</keyword>
<evidence type="ECO:0000313" key="11">
    <source>
        <dbReference type="Proteomes" id="UP001501116"/>
    </source>
</evidence>
<evidence type="ECO:0000313" key="10">
    <source>
        <dbReference type="EMBL" id="GAA1972734.1"/>
    </source>
</evidence>
<feature type="transmembrane region" description="Helical" evidence="8">
    <location>
        <begin position="70"/>
        <end position="98"/>
    </location>
</feature>
<dbReference type="Proteomes" id="UP001501116">
    <property type="component" value="Unassembled WGS sequence"/>
</dbReference>
<evidence type="ECO:0000256" key="3">
    <source>
        <dbReference type="ARBA" id="ARBA00022670"/>
    </source>
</evidence>
<dbReference type="Gene3D" id="1.20.1540.10">
    <property type="entry name" value="Rhomboid-like"/>
    <property type="match status" value="1"/>
</dbReference>
<accession>A0ABN2RQ83</accession>
<dbReference type="GO" id="GO:0008233">
    <property type="term" value="F:peptidase activity"/>
    <property type="evidence" value="ECO:0007669"/>
    <property type="project" value="UniProtKB-KW"/>
</dbReference>
<dbReference type="InterPro" id="IPR035952">
    <property type="entry name" value="Rhomboid-like_sf"/>
</dbReference>
<feature type="transmembrane region" description="Helical" evidence="8">
    <location>
        <begin position="105"/>
        <end position="123"/>
    </location>
</feature>
<sequence>MPAQPAPSGGKPAPADTAKRILPANPKAAAIVALGFTLVLYLVELVDVLVPGDFTHGGIVARSLSGLDGVIWAPLLHAGWGHLLGNTIPVLVFAFLAMAAGIGRFAVITAMIWVIGGLGVWLIGPNAPAVTVGASGLAFGWLAFLLVRGVFNRALGQIAVALVLLVLWGGMLWGVLPGNPGISWQGHLFGALAGVLAAWVVTKTGKSREAKPAGNLGV</sequence>
<feature type="transmembrane region" description="Helical" evidence="8">
    <location>
        <begin position="129"/>
        <end position="147"/>
    </location>
</feature>
<evidence type="ECO:0000256" key="5">
    <source>
        <dbReference type="ARBA" id="ARBA00022801"/>
    </source>
</evidence>
<keyword evidence="3 10" id="KW-0645">Protease</keyword>
<feature type="transmembrane region" description="Helical" evidence="8">
    <location>
        <begin position="28"/>
        <end position="50"/>
    </location>
</feature>
<dbReference type="PANTHER" id="PTHR43066">
    <property type="entry name" value="RHOMBOID-RELATED PROTEIN"/>
    <property type="match status" value="1"/>
</dbReference>
<comment type="subcellular location">
    <subcellularLocation>
        <location evidence="1">Membrane</location>
        <topology evidence="1">Multi-pass membrane protein</topology>
    </subcellularLocation>
</comment>
<reference evidence="10 11" key="1">
    <citation type="journal article" date="2019" name="Int. J. Syst. Evol. Microbiol.">
        <title>The Global Catalogue of Microorganisms (GCM) 10K type strain sequencing project: providing services to taxonomists for standard genome sequencing and annotation.</title>
        <authorList>
            <consortium name="The Broad Institute Genomics Platform"/>
            <consortium name="The Broad Institute Genome Sequencing Center for Infectious Disease"/>
            <person name="Wu L."/>
            <person name="Ma J."/>
        </authorList>
    </citation>
    <scope>NUCLEOTIDE SEQUENCE [LARGE SCALE GENOMIC DNA]</scope>
    <source>
        <strain evidence="10 11">JCM 14545</strain>
    </source>
</reference>
<evidence type="ECO:0000256" key="6">
    <source>
        <dbReference type="ARBA" id="ARBA00022989"/>
    </source>
</evidence>
<evidence type="ECO:0000256" key="8">
    <source>
        <dbReference type="SAM" id="Phobius"/>
    </source>
</evidence>
<feature type="transmembrane region" description="Helical" evidence="8">
    <location>
        <begin position="182"/>
        <end position="201"/>
    </location>
</feature>
<proteinExistence type="inferred from homology"/>
<feature type="domain" description="Peptidase S54 rhomboid" evidence="9">
    <location>
        <begin position="71"/>
        <end position="202"/>
    </location>
</feature>
<evidence type="ECO:0000256" key="2">
    <source>
        <dbReference type="ARBA" id="ARBA00009045"/>
    </source>
</evidence>
<dbReference type="InterPro" id="IPR022764">
    <property type="entry name" value="Peptidase_S54_rhomboid_dom"/>
</dbReference>
<evidence type="ECO:0000256" key="4">
    <source>
        <dbReference type="ARBA" id="ARBA00022692"/>
    </source>
</evidence>
<name>A0ABN2RQ83_9PSEU</name>
<keyword evidence="6 8" id="KW-1133">Transmembrane helix</keyword>
<protein>
    <submittedName>
        <fullName evidence="10">Rhomboid family intramembrane serine protease</fullName>
    </submittedName>
</protein>
<dbReference type="EMBL" id="BAAANN010000023">
    <property type="protein sequence ID" value="GAA1972734.1"/>
    <property type="molecule type" value="Genomic_DNA"/>
</dbReference>
<dbReference type="Pfam" id="PF01694">
    <property type="entry name" value="Rhomboid"/>
    <property type="match status" value="1"/>
</dbReference>
<dbReference type="PANTHER" id="PTHR43066:SF1">
    <property type="entry name" value="RHOMBOID PROTEIN 2"/>
    <property type="match status" value="1"/>
</dbReference>
<evidence type="ECO:0000256" key="7">
    <source>
        <dbReference type="ARBA" id="ARBA00023136"/>
    </source>
</evidence>
<dbReference type="SUPFAM" id="SSF144091">
    <property type="entry name" value="Rhomboid-like"/>
    <property type="match status" value="1"/>
</dbReference>